<feature type="binding site" evidence="5">
    <location>
        <position position="50"/>
    </location>
    <ligand>
        <name>ATP</name>
        <dbReference type="ChEBI" id="CHEBI:30616"/>
    </ligand>
</feature>
<evidence type="ECO:0000313" key="10">
    <source>
        <dbReference type="Proteomes" id="UP000774570"/>
    </source>
</evidence>
<dbReference type="InterPro" id="IPR011009">
    <property type="entry name" value="Kinase-like_dom_sf"/>
</dbReference>
<reference evidence="9 10" key="1">
    <citation type="submission" date="2021-07" db="EMBL/GenBank/DDBJ databases">
        <title>Actinomadura sp. PM05-2 isolated from lichen.</title>
        <authorList>
            <person name="Somphong A."/>
            <person name="Phongsopitanun W."/>
            <person name="Tanasupawat S."/>
            <person name="Peongsungnone V."/>
        </authorList>
    </citation>
    <scope>NUCLEOTIDE SEQUENCE [LARGE SCALE GENOMIC DNA]</scope>
    <source>
        <strain evidence="9 10">PM05-2</strain>
    </source>
</reference>
<comment type="caution">
    <text evidence="9">The sequence shown here is derived from an EMBL/GenBank/DDBJ whole genome shotgun (WGS) entry which is preliminary data.</text>
</comment>
<keyword evidence="7" id="KW-1133">Transmembrane helix</keyword>
<dbReference type="SMART" id="SM00220">
    <property type="entry name" value="S_TKc"/>
    <property type="match status" value="1"/>
</dbReference>
<evidence type="ECO:0000256" key="7">
    <source>
        <dbReference type="SAM" id="Phobius"/>
    </source>
</evidence>
<dbReference type="EMBL" id="JAIBOA010000005">
    <property type="protein sequence ID" value="MBW8482838.1"/>
    <property type="molecule type" value="Genomic_DNA"/>
</dbReference>
<dbReference type="InterPro" id="IPR000719">
    <property type="entry name" value="Prot_kinase_dom"/>
</dbReference>
<name>A0ABS7FR06_9ACTN</name>
<evidence type="ECO:0000259" key="8">
    <source>
        <dbReference type="PROSITE" id="PS50011"/>
    </source>
</evidence>
<dbReference type="PROSITE" id="PS00107">
    <property type="entry name" value="PROTEIN_KINASE_ATP"/>
    <property type="match status" value="1"/>
</dbReference>
<dbReference type="GO" id="GO:0004674">
    <property type="term" value="F:protein serine/threonine kinase activity"/>
    <property type="evidence" value="ECO:0007669"/>
    <property type="project" value="UniProtKB-KW"/>
</dbReference>
<keyword evidence="7" id="KW-0812">Transmembrane</keyword>
<keyword evidence="10" id="KW-1185">Reference proteome</keyword>
<dbReference type="PROSITE" id="PS50011">
    <property type="entry name" value="PROTEIN_KINASE_DOM"/>
    <property type="match status" value="1"/>
</dbReference>
<dbReference type="PROSITE" id="PS00108">
    <property type="entry name" value="PROTEIN_KINASE_ST"/>
    <property type="match status" value="1"/>
</dbReference>
<dbReference type="PANTHER" id="PTHR43289">
    <property type="entry name" value="MITOGEN-ACTIVATED PROTEIN KINASE KINASE KINASE 20-RELATED"/>
    <property type="match status" value="1"/>
</dbReference>
<gene>
    <name evidence="9" type="ORF">K1Y72_10695</name>
</gene>
<evidence type="ECO:0000256" key="6">
    <source>
        <dbReference type="SAM" id="MobiDB-lite"/>
    </source>
</evidence>
<keyword evidence="2 5" id="KW-0547">Nucleotide-binding</keyword>
<evidence type="ECO:0000256" key="4">
    <source>
        <dbReference type="ARBA" id="ARBA00022840"/>
    </source>
</evidence>
<feature type="region of interest" description="Disordered" evidence="6">
    <location>
        <begin position="389"/>
        <end position="420"/>
    </location>
</feature>
<dbReference type="InterPro" id="IPR017441">
    <property type="entry name" value="Protein_kinase_ATP_BS"/>
</dbReference>
<accession>A0ABS7FR06</accession>
<dbReference type="Gene3D" id="1.10.510.10">
    <property type="entry name" value="Transferase(Phosphotransferase) domain 1"/>
    <property type="match status" value="1"/>
</dbReference>
<dbReference type="CDD" id="cd14014">
    <property type="entry name" value="STKc_PknB_like"/>
    <property type="match status" value="1"/>
</dbReference>
<keyword evidence="1" id="KW-0808">Transferase</keyword>
<dbReference type="SUPFAM" id="SSF56112">
    <property type="entry name" value="Protein kinase-like (PK-like)"/>
    <property type="match status" value="1"/>
</dbReference>
<feature type="compositionally biased region" description="Basic and acidic residues" evidence="6">
    <location>
        <begin position="304"/>
        <end position="320"/>
    </location>
</feature>
<evidence type="ECO:0000256" key="3">
    <source>
        <dbReference type="ARBA" id="ARBA00022777"/>
    </source>
</evidence>
<protein>
    <submittedName>
        <fullName evidence="9">Serine/threonine protein kinase</fullName>
    </submittedName>
</protein>
<proteinExistence type="predicted"/>
<organism evidence="9 10">
    <name type="scientific">Actinomadura parmotrematis</name>
    <dbReference type="NCBI Taxonomy" id="2864039"/>
    <lineage>
        <taxon>Bacteria</taxon>
        <taxon>Bacillati</taxon>
        <taxon>Actinomycetota</taxon>
        <taxon>Actinomycetes</taxon>
        <taxon>Streptosporangiales</taxon>
        <taxon>Thermomonosporaceae</taxon>
        <taxon>Actinomadura</taxon>
    </lineage>
</organism>
<dbReference type="Gene3D" id="3.30.200.20">
    <property type="entry name" value="Phosphorylase Kinase, domain 1"/>
    <property type="match status" value="1"/>
</dbReference>
<feature type="domain" description="Protein kinase" evidence="8">
    <location>
        <begin position="22"/>
        <end position="275"/>
    </location>
</feature>
<keyword evidence="3 9" id="KW-0418">Kinase</keyword>
<evidence type="ECO:0000256" key="1">
    <source>
        <dbReference type="ARBA" id="ARBA00022679"/>
    </source>
</evidence>
<dbReference type="RefSeq" id="WP_220165622.1">
    <property type="nucleotide sequence ID" value="NZ_JAIBOA010000005.1"/>
</dbReference>
<dbReference type="Pfam" id="PF00069">
    <property type="entry name" value="Pkinase"/>
    <property type="match status" value="1"/>
</dbReference>
<feature type="region of interest" description="Disordered" evidence="6">
    <location>
        <begin position="304"/>
        <end position="339"/>
    </location>
</feature>
<keyword evidence="9" id="KW-0723">Serine/threonine-protein kinase</keyword>
<feature type="transmembrane region" description="Helical" evidence="7">
    <location>
        <begin position="349"/>
        <end position="369"/>
    </location>
</feature>
<evidence type="ECO:0000256" key="2">
    <source>
        <dbReference type="ARBA" id="ARBA00022741"/>
    </source>
</evidence>
<sequence>MRQRESLLEALGAHDPGSVGPYALLGRLGAGSMGRVYLGRSAAGRLVAVKTIRAELARDGDFRVRFGHEATAARRVSGVYTASVVAADTEAEVPWLATAYVPAPSLERLVQVAGPLPVQAVRWIAACCAEALESIHAAGLVHRDLKPSNVLVSLDGPRVIDFGLSHASERARVTVSRVAIGTPAYMAPEQAEGSREVTAASDVYALGATLLYAATGHGPYPGEGVLELMAQLATRSPDLADLPLELDALVRSCLDRDPRRRPSPARVLDALSPSLTANSGADPGLSYLPPAALELVQEYREGPRLEGAETEPFRPRETAPHKVTPPRRKRRPSESSAVGAFLREPRNRLASALAVVAVGFVVVLGHLLWTGARGGAPREVRVTETVRTVVGGRPPEGPPPAPVSGESARPTGRPKITVNQPRGDRRTIFVVHGTGWTPGAVVMIKVDRLPYRRGPSVDRTGTFNYAVNQDGASYPAGMPLGRHKVSVRPEKGGTTRSAQFDVVPGPGAAP</sequence>
<feature type="region of interest" description="Disordered" evidence="6">
    <location>
        <begin position="486"/>
        <end position="510"/>
    </location>
</feature>
<evidence type="ECO:0000313" key="9">
    <source>
        <dbReference type="EMBL" id="MBW8482838.1"/>
    </source>
</evidence>
<keyword evidence="7" id="KW-0472">Membrane</keyword>
<evidence type="ECO:0000256" key="5">
    <source>
        <dbReference type="PROSITE-ProRule" id="PRU10141"/>
    </source>
</evidence>
<dbReference type="InterPro" id="IPR008271">
    <property type="entry name" value="Ser/Thr_kinase_AS"/>
</dbReference>
<keyword evidence="4 5" id="KW-0067">ATP-binding</keyword>
<dbReference type="PANTHER" id="PTHR43289:SF34">
    <property type="entry name" value="SERINE_THREONINE-PROTEIN KINASE YBDM-RELATED"/>
    <property type="match status" value="1"/>
</dbReference>
<dbReference type="Proteomes" id="UP000774570">
    <property type="component" value="Unassembled WGS sequence"/>
</dbReference>